<dbReference type="SUPFAM" id="SSF50630">
    <property type="entry name" value="Acid proteases"/>
    <property type="match status" value="1"/>
</dbReference>
<feature type="active site" evidence="5">
    <location>
        <position position="294"/>
    </location>
</feature>
<dbReference type="InterPro" id="IPR001461">
    <property type="entry name" value="Aspartic_peptidase_A1"/>
</dbReference>
<dbReference type="InterPro" id="IPR033121">
    <property type="entry name" value="PEPTIDASE_A1"/>
</dbReference>
<dbReference type="CDD" id="cd06097">
    <property type="entry name" value="Aspergillopepsin_like"/>
    <property type="match status" value="1"/>
</dbReference>
<keyword evidence="7" id="KW-0732">Signal</keyword>
<dbReference type="InterPro" id="IPR001969">
    <property type="entry name" value="Aspartic_peptidase_AS"/>
</dbReference>
<dbReference type="InterPro" id="IPR021109">
    <property type="entry name" value="Peptidase_aspartic_dom_sf"/>
</dbReference>
<evidence type="ECO:0000313" key="10">
    <source>
        <dbReference type="Proteomes" id="UP000002499"/>
    </source>
</evidence>
<keyword evidence="10" id="KW-1185">Reference proteome</keyword>
<dbReference type="GO" id="GO:0006508">
    <property type="term" value="P:proteolysis"/>
    <property type="evidence" value="ECO:0007669"/>
    <property type="project" value="UniProtKB-KW"/>
</dbReference>
<dbReference type="PANTHER" id="PTHR47966">
    <property type="entry name" value="BETA-SITE APP-CLEAVING ENZYME, ISOFORM A-RELATED"/>
    <property type="match status" value="1"/>
</dbReference>
<dbReference type="GO" id="GO:0004190">
    <property type="term" value="F:aspartic-type endopeptidase activity"/>
    <property type="evidence" value="ECO:0007669"/>
    <property type="project" value="UniProtKB-KW"/>
</dbReference>
<dbReference type="PROSITE" id="PS51767">
    <property type="entry name" value="PEPTIDASE_A1"/>
    <property type="match status" value="1"/>
</dbReference>
<dbReference type="OrthoDB" id="2747330at2759"/>
<name>E9DV01_METAQ</name>
<keyword evidence="2 6" id="KW-0645">Protease</keyword>
<keyword evidence="3 6" id="KW-0064">Aspartyl protease</keyword>
<evidence type="ECO:0000256" key="7">
    <source>
        <dbReference type="SAM" id="SignalP"/>
    </source>
</evidence>
<dbReference type="PROSITE" id="PS00141">
    <property type="entry name" value="ASP_PROTEASE"/>
    <property type="match status" value="1"/>
</dbReference>
<evidence type="ECO:0000313" key="9">
    <source>
        <dbReference type="EMBL" id="EFY92425.1"/>
    </source>
</evidence>
<accession>E9DV01</accession>
<feature type="domain" description="Peptidase A1" evidence="8">
    <location>
        <begin position="91"/>
        <end position="405"/>
    </location>
</feature>
<feature type="active site" evidence="5">
    <location>
        <position position="109"/>
    </location>
</feature>
<dbReference type="EMBL" id="GL698475">
    <property type="protein sequence ID" value="EFY92425.1"/>
    <property type="molecule type" value="Genomic_DNA"/>
</dbReference>
<dbReference type="PANTHER" id="PTHR47966:SF2">
    <property type="entry name" value="ASPERGILLOPEPSIN-1-RELATED"/>
    <property type="match status" value="1"/>
</dbReference>
<sequence length="408" mass="43836">MKTTITLVLLAAAFNSSCAAPSQNTGLKFSAETTRISLHRHIVHDVRHVARKFLDPATVTALESAVLSEREENGTVVTIPEPNDENVDQLYLTEVCIGTPPQKLNLDFDTGSSDLWVFSSDTSANEVNGQTLYKPSSSSSAKRLQGETWSIRYGDNSTSRGIVYSDVVTVGGVSVDNQAVESAQQVSQSFSKDSQNSGLLGLAYDKGNTVRLDKQKTWFSNILPRLSEPLFTVRLRHQAKGSYNFGYIDQSQYTGAISYTPASTDDLGHRLFQSTGYAVGKGKFETITITGTADTGTSLLILPLAVVEAYWATVPSAEPAALPGNAGYAWIFPCDTTLPDFTFGVGSGRVTVPGKDINYAVNEGSTCVGGIAYYRGLNGLAIFGDVALKSSFVVYDDGNNRLGWAKGL</sequence>
<evidence type="ECO:0000256" key="1">
    <source>
        <dbReference type="ARBA" id="ARBA00007447"/>
    </source>
</evidence>
<dbReference type="KEGG" id="maw:19245702"/>
<evidence type="ECO:0000256" key="2">
    <source>
        <dbReference type="ARBA" id="ARBA00022670"/>
    </source>
</evidence>
<protein>
    <submittedName>
        <fullName evidence="9">Aspartyl protease</fullName>
    </submittedName>
</protein>
<dbReference type="Gene3D" id="2.40.70.10">
    <property type="entry name" value="Acid Proteases"/>
    <property type="match status" value="2"/>
</dbReference>
<dbReference type="InParanoid" id="E9DV01"/>
<evidence type="ECO:0000256" key="5">
    <source>
        <dbReference type="PIRSR" id="PIRSR601461-1"/>
    </source>
</evidence>
<feature type="chain" id="PRO_5003234791" evidence="7">
    <location>
        <begin position="20"/>
        <end position="408"/>
    </location>
</feature>
<reference evidence="9 10" key="1">
    <citation type="journal article" date="2011" name="PLoS Genet.">
        <title>Genome sequencing and comparative transcriptomics of the model entomopathogenic fungi Metarhizium anisopliae and M. acridum.</title>
        <authorList>
            <person name="Gao Q."/>
            <person name="Jin K."/>
            <person name="Ying S.H."/>
            <person name="Zhang Y."/>
            <person name="Xiao G."/>
            <person name="Shang Y."/>
            <person name="Duan Z."/>
            <person name="Hu X."/>
            <person name="Xie X.Q."/>
            <person name="Zhou G."/>
            <person name="Peng G."/>
            <person name="Luo Z."/>
            <person name="Huang W."/>
            <person name="Wang B."/>
            <person name="Fang W."/>
            <person name="Wang S."/>
            <person name="Zhong Y."/>
            <person name="Ma L.J."/>
            <person name="St Leger R.J."/>
            <person name="Zhao G.P."/>
            <person name="Pei Y."/>
            <person name="Feng M.G."/>
            <person name="Xia Y."/>
            <person name="Wang C."/>
        </authorList>
    </citation>
    <scope>NUCLEOTIDE SEQUENCE [LARGE SCALE GENOMIC DNA]</scope>
    <source>
        <strain evidence="9 10">CQMa 102</strain>
    </source>
</reference>
<dbReference type="Proteomes" id="UP000002499">
    <property type="component" value="Unassembled WGS sequence"/>
</dbReference>
<comment type="similarity">
    <text evidence="1 6">Belongs to the peptidase A1 family.</text>
</comment>
<evidence type="ECO:0000256" key="4">
    <source>
        <dbReference type="ARBA" id="ARBA00022801"/>
    </source>
</evidence>
<organism evidence="10">
    <name type="scientific">Metarhizium acridum (strain CQMa 102)</name>
    <dbReference type="NCBI Taxonomy" id="655827"/>
    <lineage>
        <taxon>Eukaryota</taxon>
        <taxon>Fungi</taxon>
        <taxon>Dikarya</taxon>
        <taxon>Ascomycota</taxon>
        <taxon>Pezizomycotina</taxon>
        <taxon>Sordariomycetes</taxon>
        <taxon>Hypocreomycetidae</taxon>
        <taxon>Hypocreales</taxon>
        <taxon>Clavicipitaceae</taxon>
        <taxon>Metarhizium</taxon>
    </lineage>
</organism>
<dbReference type="OMA" id="AYDKGNT"/>
<feature type="signal peptide" evidence="7">
    <location>
        <begin position="1"/>
        <end position="19"/>
    </location>
</feature>
<proteinExistence type="inferred from homology"/>
<dbReference type="InterPro" id="IPR034163">
    <property type="entry name" value="Aspergillopepsin-like_cat_dom"/>
</dbReference>
<evidence type="ECO:0000256" key="3">
    <source>
        <dbReference type="ARBA" id="ARBA00022750"/>
    </source>
</evidence>
<evidence type="ECO:0000259" key="8">
    <source>
        <dbReference type="PROSITE" id="PS51767"/>
    </source>
</evidence>
<dbReference type="Pfam" id="PF00026">
    <property type="entry name" value="Asp"/>
    <property type="match status" value="1"/>
</dbReference>
<dbReference type="HOGENOM" id="CLU_013253_0_0_1"/>
<dbReference type="PRINTS" id="PR00792">
    <property type="entry name" value="PEPSIN"/>
</dbReference>
<evidence type="ECO:0000256" key="6">
    <source>
        <dbReference type="RuleBase" id="RU000454"/>
    </source>
</evidence>
<dbReference type="GeneID" id="19245702"/>
<dbReference type="FunFam" id="2.40.70.10:FF:000026">
    <property type="entry name" value="Endothiapepsin"/>
    <property type="match status" value="1"/>
</dbReference>
<gene>
    <name evidence="9" type="ORF">MAC_01391</name>
</gene>
<keyword evidence="4 6" id="KW-0378">Hydrolase</keyword>
<dbReference type="AlphaFoldDB" id="E9DV01"/>
<dbReference type="eggNOG" id="KOG1339">
    <property type="taxonomic scope" value="Eukaryota"/>
</dbReference>